<feature type="domain" description="Peptidase M20 dimerisation" evidence="6">
    <location>
        <begin position="211"/>
        <end position="317"/>
    </location>
</feature>
<dbReference type="Pfam" id="PF07687">
    <property type="entry name" value="M20_dimer"/>
    <property type="match status" value="1"/>
</dbReference>
<evidence type="ECO:0000256" key="5">
    <source>
        <dbReference type="SAM" id="MobiDB-lite"/>
    </source>
</evidence>
<evidence type="ECO:0000256" key="4">
    <source>
        <dbReference type="HAMAP-Rule" id="MF_02236"/>
    </source>
</evidence>
<evidence type="ECO:0000256" key="2">
    <source>
        <dbReference type="ARBA" id="ARBA00022801"/>
    </source>
</evidence>
<feature type="binding site" evidence="4">
    <location>
        <position position="102"/>
    </location>
    <ligand>
        <name>Co(2+)</name>
        <dbReference type="ChEBI" id="CHEBI:48828"/>
    </ligand>
</feature>
<dbReference type="InterPro" id="IPR002933">
    <property type="entry name" value="Peptidase_M20"/>
</dbReference>
<dbReference type="InterPro" id="IPR036264">
    <property type="entry name" value="Bact_exopeptidase_dim_dom"/>
</dbReference>
<dbReference type="AlphaFoldDB" id="A0A316I2L1"/>
<evidence type="ECO:0000259" key="6">
    <source>
        <dbReference type="Pfam" id="PF07687"/>
    </source>
</evidence>
<keyword evidence="4" id="KW-0028">Amino-acid biosynthesis</keyword>
<sequence>MNALLDATLQHLRALVGYDTRNPPRAIGTGGIFDYLRAHLPGFEVTVTDYGAGAVTLHAVRGRPEVLFNVHLDTVPDSPHWTADPHVLRVTADRAIGLGACDIKGAAAALLAVANASDGDMALLLSTDEEANDPRCIAGFLRAFPPRPEGLLPLPPGEGRGEGTGGAGTPALAEPSPPAPLPQGEGSHRQGEGRYRAVIVAEPTRGEAVLAHRGIHSVQMRFAGQAGHASGEQRPSDSAVHQLVRWGAAALDYVQAQAHERFGGLTGLRFNIGRVEGGIKANMIAPTADVRFGFRPLPTMDPDRLLETFRTLVEPHPVAFEELFRGPSLPAGDTAAAEARRLAARDLADELGIPVGNAVDFWTEAALFSAAGYTAFVYGPGDIAQAHTADEWVALDQLEHYAETIHRIVERCGHGRSLSGSCVRG</sequence>
<comment type="caution">
    <text evidence="7">The sequence shown here is derived from an EMBL/GenBank/DDBJ whole genome shotgun (WGS) entry which is preliminary data.</text>
</comment>
<proteinExistence type="inferred from homology"/>
<feature type="binding site" evidence="4">
    <location>
        <position position="202"/>
    </location>
    <ligand>
        <name>Co(2+)</name>
        <dbReference type="ChEBI" id="CHEBI:48828"/>
    </ligand>
</feature>
<evidence type="ECO:0000256" key="1">
    <source>
        <dbReference type="ARBA" id="ARBA00022723"/>
    </source>
</evidence>
<comment type="catalytic activity">
    <reaction evidence="4">
        <text>N(2)-acetyl-L-citrulline + H2O = L-citrulline + acetate</text>
        <dbReference type="Rhea" id="RHEA:61092"/>
        <dbReference type="ChEBI" id="CHEBI:15377"/>
        <dbReference type="ChEBI" id="CHEBI:30089"/>
        <dbReference type="ChEBI" id="CHEBI:57743"/>
        <dbReference type="ChEBI" id="CHEBI:58765"/>
    </reaction>
</comment>
<evidence type="ECO:0000313" key="7">
    <source>
        <dbReference type="EMBL" id="PWK87669.1"/>
    </source>
</evidence>
<accession>A0A316I2L1</accession>
<keyword evidence="8" id="KW-1185">Reference proteome</keyword>
<comment type="pathway">
    <text evidence="4">Amino-acid biosynthesis; L-arginine biosynthesis.</text>
</comment>
<feature type="region of interest" description="Disordered" evidence="5">
    <location>
        <begin position="148"/>
        <end position="191"/>
    </location>
</feature>
<dbReference type="InterPro" id="IPR050072">
    <property type="entry name" value="Peptidase_M20A"/>
</dbReference>
<dbReference type="PANTHER" id="PTHR43808:SF31">
    <property type="entry name" value="N-ACETYL-L-CITRULLINE DEACETYLASE"/>
    <property type="match status" value="1"/>
</dbReference>
<dbReference type="Pfam" id="PF01546">
    <property type="entry name" value="Peptidase_M20"/>
    <property type="match status" value="1"/>
</dbReference>
<keyword evidence="3 4" id="KW-0170">Cobalt</keyword>
<organism evidence="7 8">
    <name type="scientific">Fulvimonas soli</name>
    <dbReference type="NCBI Taxonomy" id="155197"/>
    <lineage>
        <taxon>Bacteria</taxon>
        <taxon>Pseudomonadati</taxon>
        <taxon>Pseudomonadota</taxon>
        <taxon>Gammaproteobacteria</taxon>
        <taxon>Lysobacterales</taxon>
        <taxon>Rhodanobacteraceae</taxon>
        <taxon>Fulvimonas</taxon>
    </lineage>
</organism>
<dbReference type="Gene3D" id="3.40.630.10">
    <property type="entry name" value="Zn peptidases"/>
    <property type="match status" value="2"/>
</dbReference>
<dbReference type="GO" id="GO:0050897">
    <property type="term" value="F:cobalt ion binding"/>
    <property type="evidence" value="ECO:0007669"/>
    <property type="project" value="UniProtKB-UniRule"/>
</dbReference>
<name>A0A316I2L1_9GAMM</name>
<dbReference type="Gene3D" id="3.30.70.360">
    <property type="match status" value="1"/>
</dbReference>
<dbReference type="SUPFAM" id="SSF55031">
    <property type="entry name" value="Bacterial exopeptidase dimerisation domain"/>
    <property type="match status" value="1"/>
</dbReference>
<dbReference type="EMBL" id="QGHC01000006">
    <property type="protein sequence ID" value="PWK87669.1"/>
    <property type="molecule type" value="Genomic_DNA"/>
</dbReference>
<comment type="cofactor">
    <cofactor evidence="4">
        <name>Co(2+)</name>
        <dbReference type="ChEBI" id="CHEBI:48828"/>
    </cofactor>
    <text evidence="4">Binds 1 Co(2+) ion per subunit.</text>
</comment>
<dbReference type="InterPro" id="IPR043697">
    <property type="entry name" value="ACDase_ArgE'-like"/>
</dbReference>
<dbReference type="EC" id="3.5.1.-" evidence="4"/>
<dbReference type="HAMAP" id="MF_02236">
    <property type="entry name" value="ACDase"/>
    <property type="match status" value="1"/>
</dbReference>
<dbReference type="NCBIfam" id="NF006439">
    <property type="entry name" value="PRK08737.1"/>
    <property type="match status" value="1"/>
</dbReference>
<reference evidence="7 8" key="1">
    <citation type="submission" date="2018-05" db="EMBL/GenBank/DDBJ databases">
        <title>Genomic Encyclopedia of Type Strains, Phase IV (KMG-IV): sequencing the most valuable type-strain genomes for metagenomic binning, comparative biology and taxonomic classification.</title>
        <authorList>
            <person name="Goeker M."/>
        </authorList>
    </citation>
    <scope>NUCLEOTIDE SEQUENCE [LARGE SCALE GENOMIC DNA]</scope>
    <source>
        <strain evidence="7 8">DSM 14263</strain>
    </source>
</reference>
<dbReference type="GO" id="GO:0006526">
    <property type="term" value="P:L-arginine biosynthetic process"/>
    <property type="evidence" value="ECO:0007669"/>
    <property type="project" value="UniProtKB-UniRule"/>
</dbReference>
<dbReference type="UniPathway" id="UPA00068"/>
<dbReference type="InterPro" id="IPR011650">
    <property type="entry name" value="Peptidase_M20_dimer"/>
</dbReference>
<protein>
    <recommendedName>
        <fullName evidence="4">N-acetyl-L-citrulline deacetylase</fullName>
        <shortName evidence="4">ACDase</shortName>
        <shortName evidence="4">Acetylcitrulline deacetylase</shortName>
        <ecNumber evidence="4">3.5.1.-</ecNumber>
    </recommendedName>
</protein>
<dbReference type="Proteomes" id="UP000245812">
    <property type="component" value="Unassembled WGS sequence"/>
</dbReference>
<dbReference type="GO" id="GO:0008777">
    <property type="term" value="F:acetylornithine deacetylase activity"/>
    <property type="evidence" value="ECO:0007669"/>
    <property type="project" value="TreeGrafter"/>
</dbReference>
<dbReference type="PANTHER" id="PTHR43808">
    <property type="entry name" value="ACETYLORNITHINE DEACETYLASE"/>
    <property type="match status" value="1"/>
</dbReference>
<feature type="active site" description="Proton donor/acceptor" evidence="4">
    <location>
        <position position="129"/>
    </location>
</feature>
<evidence type="ECO:0000256" key="3">
    <source>
        <dbReference type="ARBA" id="ARBA00023285"/>
    </source>
</evidence>
<comment type="similarity">
    <text evidence="4">Belongs to the peptidase M20A family. N-acetylcitrulline deacetylase subfamily.</text>
</comment>
<comment type="function">
    <text evidence="4">Catalyzes the deacetylation of N-acetyl-L-citrulline to produce L-citrulline. This is a step in an alternative arginine biosynthesis pathway.</text>
</comment>
<keyword evidence="4" id="KW-0055">Arginine biosynthesis</keyword>
<dbReference type="SUPFAM" id="SSF53187">
    <property type="entry name" value="Zn-dependent exopeptidases"/>
    <property type="match status" value="1"/>
</dbReference>
<feature type="binding site" evidence="4">
    <location>
        <position position="71"/>
    </location>
    <ligand>
        <name>Co(2+)</name>
        <dbReference type="ChEBI" id="CHEBI:48828"/>
    </ligand>
</feature>
<keyword evidence="1 4" id="KW-0479">Metal-binding</keyword>
<keyword evidence="2 4" id="KW-0378">Hydrolase</keyword>
<gene>
    <name evidence="4" type="primary">argE'</name>
    <name evidence="7" type="ORF">C7456_106162</name>
</gene>
<dbReference type="RefSeq" id="WP_109723486.1">
    <property type="nucleotide sequence ID" value="NZ_QGHC01000006.1"/>
</dbReference>
<evidence type="ECO:0000313" key="8">
    <source>
        <dbReference type="Proteomes" id="UP000245812"/>
    </source>
</evidence>